<protein>
    <submittedName>
        <fullName evidence="1">Uncharacterized protein</fullName>
    </submittedName>
</protein>
<organism evidence="1">
    <name type="scientific">Arundo donax</name>
    <name type="common">Giant reed</name>
    <name type="synonym">Donax arundinaceus</name>
    <dbReference type="NCBI Taxonomy" id="35708"/>
    <lineage>
        <taxon>Eukaryota</taxon>
        <taxon>Viridiplantae</taxon>
        <taxon>Streptophyta</taxon>
        <taxon>Embryophyta</taxon>
        <taxon>Tracheophyta</taxon>
        <taxon>Spermatophyta</taxon>
        <taxon>Magnoliopsida</taxon>
        <taxon>Liliopsida</taxon>
        <taxon>Poales</taxon>
        <taxon>Poaceae</taxon>
        <taxon>PACMAD clade</taxon>
        <taxon>Arundinoideae</taxon>
        <taxon>Arundineae</taxon>
        <taxon>Arundo</taxon>
    </lineage>
</organism>
<accession>A0A0A9A7P0</accession>
<reference evidence="1" key="2">
    <citation type="journal article" date="2015" name="Data Brief">
        <title>Shoot transcriptome of the giant reed, Arundo donax.</title>
        <authorList>
            <person name="Barrero R.A."/>
            <person name="Guerrero F.D."/>
            <person name="Moolhuijzen P."/>
            <person name="Goolsby J.A."/>
            <person name="Tidwell J."/>
            <person name="Bellgard S.E."/>
            <person name="Bellgard M.I."/>
        </authorList>
    </citation>
    <scope>NUCLEOTIDE SEQUENCE</scope>
    <source>
        <tissue evidence="1">Shoot tissue taken approximately 20 cm above the soil surface</tissue>
    </source>
</reference>
<sequence length="10" mass="1193">MWSGSWKVGR</sequence>
<evidence type="ECO:0000313" key="1">
    <source>
        <dbReference type="EMBL" id="JAD47679.1"/>
    </source>
</evidence>
<dbReference type="EMBL" id="GBRH01250216">
    <property type="protein sequence ID" value="JAD47679.1"/>
    <property type="molecule type" value="Transcribed_RNA"/>
</dbReference>
<reference evidence="1" key="1">
    <citation type="submission" date="2014-09" db="EMBL/GenBank/DDBJ databases">
        <authorList>
            <person name="Magalhaes I.L.F."/>
            <person name="Oliveira U."/>
            <person name="Santos F.R."/>
            <person name="Vidigal T.H.D.A."/>
            <person name="Brescovit A.D."/>
            <person name="Santos A.J."/>
        </authorList>
    </citation>
    <scope>NUCLEOTIDE SEQUENCE</scope>
    <source>
        <tissue evidence="1">Shoot tissue taken approximately 20 cm above the soil surface</tissue>
    </source>
</reference>
<proteinExistence type="predicted"/>
<name>A0A0A9A7P0_ARUDO</name>